<keyword evidence="1" id="KW-0812">Transmembrane</keyword>
<evidence type="ECO:0000313" key="2">
    <source>
        <dbReference type="EMBL" id="QDZ17475.1"/>
    </source>
</evidence>
<sequence length="297" mass="33011">MLLALLGAAYWVLPPAVGTELRLETRLLGNESTELSCDYGNLTHPDSVLWLAQTQLGHWVTLYLADRGNRSVRVEAVEAVGDEQNSTLTVPLDLMGPDTPLRVCCGVTRGNASGNACTDTLTGPCHQRGYPLELEVHAHLRLGLPITWLHDVEPVVTVHAGGNVTWHMPIFRYFLRPRGYSLHIFRYDHQTEGQYTAVVKTDPHPLFQIFEPQLCDVLVEERHRPPQAVPGGGVGPRAADYPVDAHLHTTVISIGLLTVGLVICGLCLLFSFRRDLATLRRRSQNDFRPIVRHANED</sequence>
<protein>
    <submittedName>
        <fullName evidence="2">E3 ORF-1</fullName>
    </submittedName>
</protein>
<dbReference type="Proteomes" id="UP000501954">
    <property type="component" value="Segment"/>
</dbReference>
<feature type="transmembrane region" description="Helical" evidence="1">
    <location>
        <begin position="251"/>
        <end position="272"/>
    </location>
</feature>
<dbReference type="EMBL" id="MK518392">
    <property type="protein sequence ID" value="QDZ17475.1"/>
    <property type="molecule type" value="Genomic_DNA"/>
</dbReference>
<dbReference type="KEGG" id="vg:65102537"/>
<evidence type="ECO:0000313" key="3">
    <source>
        <dbReference type="Proteomes" id="UP000501954"/>
    </source>
</evidence>
<dbReference type="GeneID" id="65102537"/>
<keyword evidence="1" id="KW-0472">Membrane</keyword>
<evidence type="ECO:0000256" key="1">
    <source>
        <dbReference type="SAM" id="Phobius"/>
    </source>
</evidence>
<proteinExistence type="predicted"/>
<keyword evidence="3" id="KW-1185">Reference proteome</keyword>
<organism evidence="2 3">
    <name type="scientific">Ovine adenovirus 8</name>
    <dbReference type="NCBI Taxonomy" id="2601527"/>
    <lineage>
        <taxon>Viruses</taxon>
        <taxon>Varidnaviria</taxon>
        <taxon>Bamfordvirae</taxon>
        <taxon>Preplasmiviricota</taxon>
        <taxon>Polisuviricotina</taxon>
        <taxon>Pharingeaviricetes</taxon>
        <taxon>Rowavirales</taxon>
        <taxon>Adenoviridae</taxon>
        <taxon>Mastadenovirus</taxon>
        <taxon>Mastadenovirus ovisoctavum</taxon>
    </lineage>
</organism>
<reference evidence="2 3" key="1">
    <citation type="journal article" date="2019" name="Arch. Virol.">
        <title>Isolation and complete genome sequence analysis of a novel ovine adenovirus type representing a possible new mastadenovirus species.</title>
        <authorList>
            <person name="Vidovszky M.Z."/>
            <person name="Szeredi L."/>
            <person name="Doszpoly A."/>
            <person name="Harrach B."/>
            <person name="Hornyak A."/>
        </authorList>
    </citation>
    <scope>NUCLEOTIDE SEQUENCE [LARGE SCALE GENOMIC DNA]</scope>
    <source>
        <strain evidence="2 3">7508</strain>
    </source>
</reference>
<accession>A0A5B8MCZ1</accession>
<name>A0A5B8MCZ1_9ADEN</name>
<dbReference type="RefSeq" id="YP_010087274.1">
    <property type="nucleotide sequence ID" value="NC_055526.1"/>
</dbReference>
<keyword evidence="1" id="KW-1133">Transmembrane helix</keyword>